<comment type="caution">
    <text evidence="3">The sequence shown here is derived from an EMBL/GenBank/DDBJ whole genome shotgun (WGS) entry which is preliminary data.</text>
</comment>
<name>A0AAV7RDK7_PLEWA</name>
<keyword evidence="2" id="KW-0472">Membrane</keyword>
<dbReference type="AlphaFoldDB" id="A0AAV7RDK7"/>
<evidence type="ECO:0000256" key="1">
    <source>
        <dbReference type="SAM" id="MobiDB-lite"/>
    </source>
</evidence>
<dbReference type="Proteomes" id="UP001066276">
    <property type="component" value="Chromosome 5"/>
</dbReference>
<evidence type="ECO:0008006" key="5">
    <source>
        <dbReference type="Google" id="ProtNLM"/>
    </source>
</evidence>
<keyword evidence="2" id="KW-0812">Transmembrane</keyword>
<reference evidence="3" key="1">
    <citation type="journal article" date="2022" name="bioRxiv">
        <title>Sequencing and chromosome-scale assembly of the giantPleurodeles waltlgenome.</title>
        <authorList>
            <person name="Brown T."/>
            <person name="Elewa A."/>
            <person name="Iarovenko S."/>
            <person name="Subramanian E."/>
            <person name="Araus A.J."/>
            <person name="Petzold A."/>
            <person name="Susuki M."/>
            <person name="Suzuki K.-i.T."/>
            <person name="Hayashi T."/>
            <person name="Toyoda A."/>
            <person name="Oliveira C."/>
            <person name="Osipova E."/>
            <person name="Leigh N.D."/>
            <person name="Simon A."/>
            <person name="Yun M.H."/>
        </authorList>
    </citation>
    <scope>NUCLEOTIDE SEQUENCE</scope>
    <source>
        <strain evidence="3">20211129_DDA</strain>
        <tissue evidence="3">Liver</tissue>
    </source>
</reference>
<dbReference type="EMBL" id="JANPWB010000009">
    <property type="protein sequence ID" value="KAJ1148805.1"/>
    <property type="molecule type" value="Genomic_DNA"/>
</dbReference>
<proteinExistence type="predicted"/>
<keyword evidence="4" id="KW-1185">Reference proteome</keyword>
<evidence type="ECO:0000256" key="2">
    <source>
        <dbReference type="SAM" id="Phobius"/>
    </source>
</evidence>
<keyword evidence="2" id="KW-1133">Transmembrane helix</keyword>
<gene>
    <name evidence="3" type="ORF">NDU88_001631</name>
</gene>
<evidence type="ECO:0000313" key="3">
    <source>
        <dbReference type="EMBL" id="KAJ1148805.1"/>
    </source>
</evidence>
<evidence type="ECO:0000313" key="4">
    <source>
        <dbReference type="Proteomes" id="UP001066276"/>
    </source>
</evidence>
<feature type="region of interest" description="Disordered" evidence="1">
    <location>
        <begin position="82"/>
        <end position="115"/>
    </location>
</feature>
<protein>
    <recommendedName>
        <fullName evidence="5">Transmembrane protein</fullName>
    </recommendedName>
</protein>
<feature type="transmembrane region" description="Helical" evidence="2">
    <location>
        <begin position="12"/>
        <end position="33"/>
    </location>
</feature>
<organism evidence="3 4">
    <name type="scientific">Pleurodeles waltl</name>
    <name type="common">Iberian ribbed newt</name>
    <dbReference type="NCBI Taxonomy" id="8319"/>
    <lineage>
        <taxon>Eukaryota</taxon>
        <taxon>Metazoa</taxon>
        <taxon>Chordata</taxon>
        <taxon>Craniata</taxon>
        <taxon>Vertebrata</taxon>
        <taxon>Euteleostomi</taxon>
        <taxon>Amphibia</taxon>
        <taxon>Batrachia</taxon>
        <taxon>Caudata</taxon>
        <taxon>Salamandroidea</taxon>
        <taxon>Salamandridae</taxon>
        <taxon>Pleurodelinae</taxon>
        <taxon>Pleurodeles</taxon>
    </lineage>
</organism>
<accession>A0AAV7RDK7</accession>
<sequence length="115" mass="12756">MYGDDNNTNDDVYYGLISYVHLLFNTVIVAIVTTKILKRPFTKVTPMPCLKLPLTTKAPSTAQFSPIALPFPVDATNVCVHPNANDDAVHDNPDDEGVNDERVNKDDTVDEEDIH</sequence>